<protein>
    <submittedName>
        <fullName evidence="2">Uncharacterized protein</fullName>
    </submittedName>
</protein>
<keyword evidence="3" id="KW-1185">Reference proteome</keyword>
<organism evidence="2 3">
    <name type="scientific">Bugula neritina</name>
    <name type="common">Brown bryozoan</name>
    <name type="synonym">Sertularia neritina</name>
    <dbReference type="NCBI Taxonomy" id="10212"/>
    <lineage>
        <taxon>Eukaryota</taxon>
        <taxon>Metazoa</taxon>
        <taxon>Spiralia</taxon>
        <taxon>Lophotrochozoa</taxon>
        <taxon>Bryozoa</taxon>
        <taxon>Gymnolaemata</taxon>
        <taxon>Cheilostomatida</taxon>
        <taxon>Flustrina</taxon>
        <taxon>Buguloidea</taxon>
        <taxon>Bugulidae</taxon>
        <taxon>Bugula</taxon>
    </lineage>
</organism>
<evidence type="ECO:0000313" key="3">
    <source>
        <dbReference type="Proteomes" id="UP000593567"/>
    </source>
</evidence>
<feature type="signal peptide" evidence="1">
    <location>
        <begin position="1"/>
        <end position="22"/>
    </location>
</feature>
<comment type="caution">
    <text evidence="2">The sequence shown here is derived from an EMBL/GenBank/DDBJ whole genome shotgun (WGS) entry which is preliminary data.</text>
</comment>
<sequence length="119" mass="13068">MPIAVSLFGCLMVFNAVSILIAFSFSNKCVVVLVSPPSDAAKADETTKAAKKAANATEATIAPIPSLENYLKANHGMFKKMLEVYNSIRKYFVIPIESTLCSLARTMSYYDCMMFGQEH</sequence>
<evidence type="ECO:0000313" key="2">
    <source>
        <dbReference type="EMBL" id="KAF6037672.1"/>
    </source>
</evidence>
<reference evidence="2" key="1">
    <citation type="submission" date="2020-06" db="EMBL/GenBank/DDBJ databases">
        <title>Draft genome of Bugula neritina, a colonial animal packing powerful symbionts and potential medicines.</title>
        <authorList>
            <person name="Rayko M."/>
        </authorList>
    </citation>
    <scope>NUCLEOTIDE SEQUENCE [LARGE SCALE GENOMIC DNA]</scope>
    <source>
        <strain evidence="2">Kwan_BN1</strain>
    </source>
</reference>
<dbReference type="Proteomes" id="UP000593567">
    <property type="component" value="Unassembled WGS sequence"/>
</dbReference>
<accession>A0A7J7KG79</accession>
<proteinExistence type="predicted"/>
<dbReference type="EMBL" id="VXIV02000533">
    <property type="protein sequence ID" value="KAF6037672.1"/>
    <property type="molecule type" value="Genomic_DNA"/>
</dbReference>
<evidence type="ECO:0000256" key="1">
    <source>
        <dbReference type="SAM" id="SignalP"/>
    </source>
</evidence>
<feature type="chain" id="PRO_5029590927" evidence="1">
    <location>
        <begin position="23"/>
        <end position="119"/>
    </location>
</feature>
<dbReference type="AlphaFoldDB" id="A0A7J7KG79"/>
<gene>
    <name evidence="2" type="ORF">EB796_004034</name>
</gene>
<name>A0A7J7KG79_BUGNE</name>
<keyword evidence="1" id="KW-0732">Signal</keyword>